<reference evidence="2 3" key="1">
    <citation type="submission" date="2021-11" db="EMBL/GenBank/DDBJ databases">
        <authorList>
            <person name="Liang Q."/>
            <person name="Mou H."/>
            <person name="Liu Z."/>
        </authorList>
    </citation>
    <scope>NUCLEOTIDE SEQUENCE [LARGE SCALE GENOMIC DNA]</scope>
    <source>
        <strain evidence="2 3">CHU3</strain>
    </source>
</reference>
<sequence>MRSFISLLVIACSVGGCASNINIRNADAHAQSGYNAQRNGDWEVARRQFAQAVVNADLGKAEAGGKAMVNYEYGRSLGVTCFWDESEKYLLRSKQFEEDRNHSPYLPLYELGLLTEKQGKSNQAASYFSQLIPLMEKEGLRAKYPLGVADAYERYAFALEATGKFAEAAKNRAEAHTLRAANSEAKPFGQVTPYGSACYKNAS</sequence>
<evidence type="ECO:0008006" key="4">
    <source>
        <dbReference type="Google" id="ProtNLM"/>
    </source>
</evidence>
<dbReference type="EMBL" id="JAJIRN010000016">
    <property type="protein sequence ID" value="MCV2371370.1"/>
    <property type="molecule type" value="Genomic_DNA"/>
</dbReference>
<dbReference type="PROSITE" id="PS51257">
    <property type="entry name" value="PROKAR_LIPOPROTEIN"/>
    <property type="match status" value="1"/>
</dbReference>
<feature type="signal peptide" evidence="1">
    <location>
        <begin position="1"/>
        <end position="18"/>
    </location>
</feature>
<dbReference type="Proteomes" id="UP001209701">
    <property type="component" value="Unassembled WGS sequence"/>
</dbReference>
<dbReference type="InterPro" id="IPR011990">
    <property type="entry name" value="TPR-like_helical_dom_sf"/>
</dbReference>
<evidence type="ECO:0000313" key="2">
    <source>
        <dbReference type="EMBL" id="MCV2371370.1"/>
    </source>
</evidence>
<dbReference type="Gene3D" id="1.25.40.10">
    <property type="entry name" value="Tetratricopeptide repeat domain"/>
    <property type="match status" value="1"/>
</dbReference>
<evidence type="ECO:0000313" key="3">
    <source>
        <dbReference type="Proteomes" id="UP001209701"/>
    </source>
</evidence>
<keyword evidence="1" id="KW-0732">Signal</keyword>
<proteinExistence type="predicted"/>
<accession>A0ABT2YMS0</accession>
<gene>
    <name evidence="2" type="ORF">LNV07_25040</name>
</gene>
<protein>
    <recommendedName>
        <fullName evidence="4">Tetratricopeptide repeat protein</fullName>
    </recommendedName>
</protein>
<dbReference type="SUPFAM" id="SSF48452">
    <property type="entry name" value="TPR-like"/>
    <property type="match status" value="1"/>
</dbReference>
<keyword evidence="3" id="KW-1185">Reference proteome</keyword>
<feature type="chain" id="PRO_5047056988" description="Tetratricopeptide repeat protein" evidence="1">
    <location>
        <begin position="19"/>
        <end position="203"/>
    </location>
</feature>
<organism evidence="2 3">
    <name type="scientific">Roseateles oligotrophus</name>
    <dbReference type="NCBI Taxonomy" id="1769250"/>
    <lineage>
        <taxon>Bacteria</taxon>
        <taxon>Pseudomonadati</taxon>
        <taxon>Pseudomonadota</taxon>
        <taxon>Betaproteobacteria</taxon>
        <taxon>Burkholderiales</taxon>
        <taxon>Sphaerotilaceae</taxon>
        <taxon>Roseateles</taxon>
    </lineage>
</organism>
<evidence type="ECO:0000256" key="1">
    <source>
        <dbReference type="SAM" id="SignalP"/>
    </source>
</evidence>
<name>A0ABT2YMS0_9BURK</name>
<comment type="caution">
    <text evidence="2">The sequence shown here is derived from an EMBL/GenBank/DDBJ whole genome shotgun (WGS) entry which is preliminary data.</text>
</comment>
<dbReference type="RefSeq" id="WP_263573950.1">
    <property type="nucleotide sequence ID" value="NZ_JAJIRN010000016.1"/>
</dbReference>